<protein>
    <recommendedName>
        <fullName evidence="5">Ig-like domain-containing protein</fullName>
    </recommendedName>
</protein>
<feature type="signal peptide" evidence="2">
    <location>
        <begin position="1"/>
        <end position="20"/>
    </location>
</feature>
<evidence type="ECO:0000313" key="4">
    <source>
        <dbReference type="Proteomes" id="UP001497497"/>
    </source>
</evidence>
<name>A0AAV2ILI4_LYMST</name>
<feature type="transmembrane region" description="Helical" evidence="1">
    <location>
        <begin position="545"/>
        <end position="567"/>
    </location>
</feature>
<dbReference type="AlphaFoldDB" id="A0AAV2ILI4"/>
<dbReference type="EMBL" id="CAXITT010000939">
    <property type="protein sequence ID" value="CAL1547292.1"/>
    <property type="molecule type" value="Genomic_DNA"/>
</dbReference>
<comment type="caution">
    <text evidence="3">The sequence shown here is derived from an EMBL/GenBank/DDBJ whole genome shotgun (WGS) entry which is preliminary data.</text>
</comment>
<keyword evidence="1" id="KW-0472">Membrane</keyword>
<evidence type="ECO:0000313" key="3">
    <source>
        <dbReference type="EMBL" id="CAL1547292.1"/>
    </source>
</evidence>
<gene>
    <name evidence="3" type="ORF">GSLYS_00020617001</name>
</gene>
<keyword evidence="1" id="KW-1133">Transmembrane helix</keyword>
<sequence length="701" mass="79026">MSFFFYRLIALLAIVDVSWCQWSMEGKTQTFKFAINNYGYVTNINWIFQNGNRNTTLFLCSSANVMRCDAVDDTTLDLYSANITSNSSSIISVFTIKNVSLSLHNTGWFYTAEFNTNISFHETSGFNLYVFTPAESPTCDEVKLLNESNIQITCWTKKVFPASVCLFNVNFNVSSEYELKQGHISYTQEQNLTTLYYKTTCTLVVSAAILGPGTHMFRVVMYPNITSGITEDMQRRSQYTSSIYLGYPKTLLGTNCEVEGYIMENEQSNCTCLDISNSILPTQIIWFTNRLIILEKGTSLVFTAKRKESFKCTISNRLNWTDTVDFQPNILYPPDIVSVNITKQVFDLCNDTDIVISGTCFVSESNPEPSIAVNIDNSVMDITSSKYEREYVFNIIMKNAGIYNISCLANSKEYSKIVSRKTIVTIKGPSGIPNIFINKNEEIKFQPNNLMTITQGDTITCQSKGGYPILKNISLTCGTVETSATRKVDQDQVSMTLNMINVTSGNCECIVWQESNCLQNTTTVQFEFITSLNDDSTTVQLSEGAISGIVIAVILVLATIALIIFLVGRARGKCYNKPQRRTENERHNYNHVVAAQYVNTEMHAYERINIQANYLNVIPAATTFCEEQHINQNQASTQYVNTELSPYETTGNTESYYNKDYINDISNDINSHEYETVNNTDTYCNDEIDDINVQMASGSEQ</sequence>
<organism evidence="3 4">
    <name type="scientific">Lymnaea stagnalis</name>
    <name type="common">Great pond snail</name>
    <name type="synonym">Helix stagnalis</name>
    <dbReference type="NCBI Taxonomy" id="6523"/>
    <lineage>
        <taxon>Eukaryota</taxon>
        <taxon>Metazoa</taxon>
        <taxon>Spiralia</taxon>
        <taxon>Lophotrochozoa</taxon>
        <taxon>Mollusca</taxon>
        <taxon>Gastropoda</taxon>
        <taxon>Heterobranchia</taxon>
        <taxon>Euthyneura</taxon>
        <taxon>Panpulmonata</taxon>
        <taxon>Hygrophila</taxon>
        <taxon>Lymnaeoidea</taxon>
        <taxon>Lymnaeidae</taxon>
        <taxon>Lymnaea</taxon>
    </lineage>
</organism>
<reference evidence="3 4" key="1">
    <citation type="submission" date="2024-04" db="EMBL/GenBank/DDBJ databases">
        <authorList>
            <consortium name="Genoscope - CEA"/>
            <person name="William W."/>
        </authorList>
    </citation>
    <scope>NUCLEOTIDE SEQUENCE [LARGE SCALE GENOMIC DNA]</scope>
</reference>
<keyword evidence="1" id="KW-0812">Transmembrane</keyword>
<evidence type="ECO:0000256" key="2">
    <source>
        <dbReference type="SAM" id="SignalP"/>
    </source>
</evidence>
<keyword evidence="2" id="KW-0732">Signal</keyword>
<feature type="chain" id="PRO_5043841984" description="Ig-like domain-containing protein" evidence="2">
    <location>
        <begin position="21"/>
        <end position="701"/>
    </location>
</feature>
<keyword evidence="4" id="KW-1185">Reference proteome</keyword>
<evidence type="ECO:0000256" key="1">
    <source>
        <dbReference type="SAM" id="Phobius"/>
    </source>
</evidence>
<dbReference type="Proteomes" id="UP001497497">
    <property type="component" value="Unassembled WGS sequence"/>
</dbReference>
<proteinExistence type="predicted"/>
<accession>A0AAV2ILI4</accession>
<evidence type="ECO:0008006" key="5">
    <source>
        <dbReference type="Google" id="ProtNLM"/>
    </source>
</evidence>